<dbReference type="CDD" id="cd20558">
    <property type="entry name" value="CYCLIN_ScPCL7-like"/>
    <property type="match status" value="1"/>
</dbReference>
<dbReference type="VEuPathDB" id="FungiDB:H257_05876"/>
<dbReference type="Proteomes" id="UP000285712">
    <property type="component" value="Unassembled WGS sequence"/>
</dbReference>
<gene>
    <name evidence="4" type="ORF">DYB35_008561</name>
    <name evidence="5" type="ORF">DYB37_002803</name>
</gene>
<dbReference type="Proteomes" id="UP000285430">
    <property type="component" value="Unassembled WGS sequence"/>
</dbReference>
<dbReference type="GO" id="GO:0019901">
    <property type="term" value="F:protein kinase binding"/>
    <property type="evidence" value="ECO:0007669"/>
    <property type="project" value="InterPro"/>
</dbReference>
<dbReference type="AlphaFoldDB" id="A0A418DLW2"/>
<feature type="compositionally biased region" description="Basic residues" evidence="1">
    <location>
        <begin position="445"/>
        <end position="456"/>
    </location>
</feature>
<dbReference type="InterPro" id="IPR013763">
    <property type="entry name" value="Cyclin-like_dom"/>
</dbReference>
<organism evidence="4 7">
    <name type="scientific">Aphanomyces astaci</name>
    <name type="common">Crayfish plague agent</name>
    <dbReference type="NCBI Taxonomy" id="112090"/>
    <lineage>
        <taxon>Eukaryota</taxon>
        <taxon>Sar</taxon>
        <taxon>Stramenopiles</taxon>
        <taxon>Oomycota</taxon>
        <taxon>Saprolegniomycetes</taxon>
        <taxon>Saprolegniales</taxon>
        <taxon>Verrucalvaceae</taxon>
        <taxon>Aphanomyces</taxon>
    </lineage>
</organism>
<protein>
    <recommendedName>
        <fullName evidence="3">Cyclin-like domain-containing protein</fullName>
    </recommendedName>
</protein>
<evidence type="ECO:0000256" key="2">
    <source>
        <dbReference type="SAM" id="SignalP"/>
    </source>
</evidence>
<dbReference type="SUPFAM" id="SSF47954">
    <property type="entry name" value="Cyclin-like"/>
    <property type="match status" value="1"/>
</dbReference>
<proteinExistence type="predicted"/>
<dbReference type="InterPro" id="IPR015151">
    <property type="entry name" value="B-adaptin_app_sub_C"/>
</dbReference>
<sequence length="930" mass="100207">MATSRRHVMVLLAMCLLILLHVKDATGQKIKTSGLTQPASHTPSDTPQLDSPEMLAGAAANDKTSTELKASLRSGQDVHTSSFDVATSIMTTRIPSLLFDDVLDDGDQFEFDDIDLVDEAAADTANGDSGRTAWCTDIGLTFELDFHSAFADLRGFGHNFNQRLTSDLHDAYSILFRDLSPSQFAAGKPFVVFSACSPSTSATPTNTSWLTAFRLSFRPFLETQGTTLLHASSGQAGALSDLVVYEVPLDDESVGAAKVVVWPTAATISLVPADSNGVPTIQLALRVQNTGALPVRVFQVVCHDVRGFRDTVLPISPTFVVAPTSDTLLSLNGPLVPSSFSHKDEHAEAPMRLHVVQSSGAFIDVGVVATVRPIRIVGSDAATAASNEELPLSAFPSSSWKGANIIQTPSPASTVLLVGVFGYTAFFVYGKLRHRGGRSSIGFKQQKKAAARGHPRHTTDKECEMMLRTSNDDEPPSSPRDDCPSTASAPPPIQLNQSWGRLPPPPTTAAPPLQPQLMRPVVEVAAYQLQLDATVRLHPKRFESLWEESVERKAWTQSADDSGMLPPTGVVIQVLESQGILCMASGSVAKVEKYLFNAFEVVAGQFVFVEMVANPVSLEIATSVRCHRDVAATVVDAVAALAATGEGNDDDDNHNSNILTTSHHDHLMHTSSSTQQSTDGDDRGRAIVQTLSVVLEGMVHPADSIPVGYLRRTKFEAFRAPQISILDYLVRIHTYASCSPECFVLALVYIDRLHQMQGFVMTDLNVHRVIITSIVLAAKFFDDHYFNNAYYAKVGGVPCTEMNELEVEFLLLTNFTLHVSTDTYTRYYNELANHYMFSAQGSADIKHFVKPDASGLLVYVTEDVSAILDQDMCGDGAVASTASCSSLGSSVGSSSGGSSFGGRTNCKKRSRSTTSGQKRRSVVAPLGVNA</sequence>
<dbReference type="GO" id="GO:0006886">
    <property type="term" value="P:intracellular protein transport"/>
    <property type="evidence" value="ECO:0007669"/>
    <property type="project" value="InterPro"/>
</dbReference>
<name>A0A418DLW2_APHAT</name>
<feature type="region of interest" description="Disordered" evidence="1">
    <location>
        <begin position="440"/>
        <end position="513"/>
    </location>
</feature>
<dbReference type="Pfam" id="PF09066">
    <property type="entry name" value="B2-adapt-app_C"/>
    <property type="match status" value="1"/>
</dbReference>
<evidence type="ECO:0000313" key="6">
    <source>
        <dbReference type="Proteomes" id="UP000285430"/>
    </source>
</evidence>
<keyword evidence="2" id="KW-0732">Signal</keyword>
<dbReference type="InterPro" id="IPR036915">
    <property type="entry name" value="Cyclin-like_sf"/>
</dbReference>
<evidence type="ECO:0000313" key="4">
    <source>
        <dbReference type="EMBL" id="RHY96526.1"/>
    </source>
</evidence>
<dbReference type="Pfam" id="PF08613">
    <property type="entry name" value="Cyclin"/>
    <property type="match status" value="1"/>
</dbReference>
<dbReference type="PANTHER" id="PTHR15615:SF108">
    <property type="entry name" value="PROTEIN CNPPD1"/>
    <property type="match status" value="1"/>
</dbReference>
<dbReference type="Gene3D" id="3.30.310.10">
    <property type="entry name" value="TATA-Binding Protein"/>
    <property type="match status" value="1"/>
</dbReference>
<dbReference type="InterPro" id="IPR013922">
    <property type="entry name" value="Cyclin_PHO80-like"/>
</dbReference>
<dbReference type="Gene3D" id="1.10.472.10">
    <property type="entry name" value="Cyclin-like"/>
    <property type="match status" value="1"/>
</dbReference>
<feature type="region of interest" description="Disordered" evidence="1">
    <location>
        <begin position="888"/>
        <end position="930"/>
    </location>
</feature>
<dbReference type="EMBL" id="QUTH01002575">
    <property type="protein sequence ID" value="RHZ25208.1"/>
    <property type="molecule type" value="Genomic_DNA"/>
</dbReference>
<evidence type="ECO:0000256" key="1">
    <source>
        <dbReference type="SAM" id="MobiDB-lite"/>
    </source>
</evidence>
<comment type="caution">
    <text evidence="4">The sequence shown here is derived from an EMBL/GenBank/DDBJ whole genome shotgun (WGS) entry which is preliminary data.</text>
</comment>
<dbReference type="GO" id="GO:0016192">
    <property type="term" value="P:vesicle-mediated transport"/>
    <property type="evidence" value="ECO:0007669"/>
    <property type="project" value="InterPro"/>
</dbReference>
<feature type="signal peptide" evidence="2">
    <location>
        <begin position="1"/>
        <end position="27"/>
    </location>
</feature>
<reference evidence="6 7" key="1">
    <citation type="submission" date="2018-08" db="EMBL/GenBank/DDBJ databases">
        <title>Aphanomyces genome sequencing and annotation.</title>
        <authorList>
            <person name="Minardi D."/>
            <person name="Oidtmann B."/>
            <person name="Van Der Giezen M."/>
            <person name="Studholme D.J."/>
        </authorList>
    </citation>
    <scope>NUCLEOTIDE SEQUENCE [LARGE SCALE GENOMIC DNA]</scope>
    <source>
        <strain evidence="5 6">Da</strain>
        <strain evidence="4 7">Sv</strain>
    </source>
</reference>
<feature type="chain" id="PRO_5035566345" description="Cyclin-like domain-containing protein" evidence="2">
    <location>
        <begin position="28"/>
        <end position="930"/>
    </location>
</feature>
<feature type="domain" description="Cyclin-like" evidence="3">
    <location>
        <begin position="727"/>
        <end position="813"/>
    </location>
</feature>
<dbReference type="PANTHER" id="PTHR15615">
    <property type="match status" value="1"/>
</dbReference>
<feature type="compositionally biased region" description="Basic residues" evidence="1">
    <location>
        <begin position="905"/>
        <end position="921"/>
    </location>
</feature>
<feature type="compositionally biased region" description="Pro residues" evidence="1">
    <location>
        <begin position="502"/>
        <end position="513"/>
    </location>
</feature>
<dbReference type="EMBL" id="QUTG01002376">
    <property type="protein sequence ID" value="RHY96526.1"/>
    <property type="molecule type" value="Genomic_DNA"/>
</dbReference>
<dbReference type="VEuPathDB" id="FungiDB:H257_05875"/>
<dbReference type="InterPro" id="IPR012295">
    <property type="entry name" value="TBP_dom_sf"/>
</dbReference>
<evidence type="ECO:0000313" key="7">
    <source>
        <dbReference type="Proteomes" id="UP000285712"/>
    </source>
</evidence>
<evidence type="ECO:0000259" key="3">
    <source>
        <dbReference type="SMART" id="SM00385"/>
    </source>
</evidence>
<evidence type="ECO:0000313" key="5">
    <source>
        <dbReference type="EMBL" id="RHZ25208.1"/>
    </source>
</evidence>
<dbReference type="SMART" id="SM00385">
    <property type="entry name" value="CYCLIN"/>
    <property type="match status" value="1"/>
</dbReference>
<accession>A0A418DLW2</accession>
<dbReference type="GO" id="GO:0030131">
    <property type="term" value="C:clathrin adaptor complex"/>
    <property type="evidence" value="ECO:0007669"/>
    <property type="project" value="InterPro"/>
</dbReference>